<dbReference type="Proteomes" id="UP000186106">
    <property type="component" value="Unassembled WGS sequence"/>
</dbReference>
<dbReference type="RefSeq" id="WP_076355401.1">
    <property type="nucleotide sequence ID" value="NZ_CP033926.1"/>
</dbReference>
<sequence length="146" mass="17597">MIKAYINNQELSADALHYDQWFYKKYNENKAVYNFSIIIPYDDFVQKLKPNYEQLIEELTEDDRLHNENFFLDSYGISDYPFFEEVIKNAEEENYKIDFLSSFFAEQIFSTYVNTKSADKWIIRKLTKIDNDGKEVFINDEVQQMD</sequence>
<dbReference type="EMBL" id="FTNZ01000006">
    <property type="protein sequence ID" value="SIS38117.1"/>
    <property type="molecule type" value="Genomic_DNA"/>
</dbReference>
<dbReference type="Proteomes" id="UP000279541">
    <property type="component" value="Chromosome"/>
</dbReference>
<protein>
    <submittedName>
        <fullName evidence="2">Uncharacterized protein</fullName>
    </submittedName>
</protein>
<keyword evidence="4" id="KW-1185">Reference proteome</keyword>
<dbReference type="STRING" id="112234.SAMN05421768_10662"/>
<accession>A0A1N7ILZ6</accession>
<dbReference type="AlphaFoldDB" id="A0A1N7ILZ6"/>
<organism evidence="2 3">
    <name type="scientific">Chryseobacterium joostei</name>
    <dbReference type="NCBI Taxonomy" id="112234"/>
    <lineage>
        <taxon>Bacteria</taxon>
        <taxon>Pseudomonadati</taxon>
        <taxon>Bacteroidota</taxon>
        <taxon>Flavobacteriia</taxon>
        <taxon>Flavobacteriales</taxon>
        <taxon>Weeksellaceae</taxon>
        <taxon>Chryseobacterium group</taxon>
        <taxon>Chryseobacterium</taxon>
    </lineage>
</organism>
<dbReference type="EMBL" id="CP033926">
    <property type="protein sequence ID" value="AZA98510.1"/>
    <property type="molecule type" value="Genomic_DNA"/>
</dbReference>
<reference evidence="1 4" key="2">
    <citation type="submission" date="2018-11" db="EMBL/GenBank/DDBJ databases">
        <title>Proposal to divide the Flavobacteriaceae and reorganize its genera based on Amino Acid Identity values calculated from whole genome sequences.</title>
        <authorList>
            <person name="Nicholson A.C."/>
            <person name="Gulvik C.A."/>
            <person name="Whitney A.M."/>
            <person name="Humrighouse B.W."/>
            <person name="Bell M."/>
            <person name="Holmes B."/>
            <person name="Steigerwalt A.G."/>
            <person name="Villarma A."/>
            <person name="Sheth M."/>
            <person name="Batra D."/>
            <person name="Pryor J."/>
            <person name="Bernardet J.-F."/>
            <person name="Hugo C."/>
            <person name="Kampfer P."/>
            <person name="Newman J."/>
            <person name="McQuiston J.R."/>
        </authorList>
    </citation>
    <scope>NUCLEOTIDE SEQUENCE [LARGE SCALE GENOMIC DNA]</scope>
    <source>
        <strain evidence="1 4">DSM 16927</strain>
    </source>
</reference>
<evidence type="ECO:0000313" key="1">
    <source>
        <dbReference type="EMBL" id="AZA98510.1"/>
    </source>
</evidence>
<proteinExistence type="predicted"/>
<evidence type="ECO:0000313" key="4">
    <source>
        <dbReference type="Proteomes" id="UP000279541"/>
    </source>
</evidence>
<name>A0A1N7ILZ6_9FLAO</name>
<evidence type="ECO:0000313" key="2">
    <source>
        <dbReference type="EMBL" id="SIS38117.1"/>
    </source>
</evidence>
<gene>
    <name evidence="1" type="ORF">EG359_02320</name>
    <name evidence="2" type="ORF">SAMN05421768_10662</name>
</gene>
<dbReference type="KEGG" id="cjt:EG359_02320"/>
<reference evidence="2 3" key="1">
    <citation type="submission" date="2017-01" db="EMBL/GenBank/DDBJ databases">
        <authorList>
            <person name="Mah S.A."/>
            <person name="Swanson W.J."/>
            <person name="Moy G.W."/>
            <person name="Vacquier V.D."/>
        </authorList>
    </citation>
    <scope>NUCLEOTIDE SEQUENCE [LARGE SCALE GENOMIC DNA]</scope>
    <source>
        <strain evidence="2 3">DSM 16927</strain>
    </source>
</reference>
<evidence type="ECO:0000313" key="3">
    <source>
        <dbReference type="Proteomes" id="UP000186106"/>
    </source>
</evidence>